<evidence type="ECO:0000313" key="1">
    <source>
        <dbReference type="EMBL" id="QGZ16158.1"/>
    </source>
</evidence>
<sequence length="604" mass="70322">MCNELRERAKEMFSFGERPKLKKTTLTTHTDVVEYVSGAFSNRIGLDMTLSQALLAFAKGYDHPPKCKNPLCSCQTPWKQGVFQDTCSRSCANSVDSGKFGEYVVCTKSFPLKRGRTDALTCGDTCRTFYKNHRLSQEAVEQAKKDFSEMGLVAWANKHLCRQSCTGGFGYNDIRFEDYRWAKINDLVEEVNAVIEAITNHNKNIPVELNTKNKWKSWQLGSSYTVCTQCGSEGKFHEGRGWQEFCSHECQRKAITTQGSELRNKILEKHSQIDNEKRLQKFEQTMMERYGYKHNLGHRPIINQIMINKRINNPIWGRSRLEIRLVDELRTMGIQVVTNDRTIINKELDIYLPEFKIAIEVNGVIYHSEKFSNNAKHRHIEKTVLCNEKGIHLIHIWHDELNSEYRYNKTIKRLKWLLNKNDNKKTYARNLLPCSYIDKTKDEQIEIFLKNNHAQGHSKNYTKAYTLESVEGIIKAVMLFKISDNNTYELSRFYADCVVGAFSRLLKQFIKDHPNTNIISFGDRDKVNPFSNVYLSNGFKLKNTIGPDYKYTNGSGRIHKFNFRKQRLLKKFPELDPNLTEFEMATKLGYYRVWNTGLFVYEFS</sequence>
<proteinExistence type="predicted"/>
<dbReference type="Gene3D" id="3.40.960.10">
    <property type="entry name" value="VSR Endonuclease"/>
    <property type="match status" value="1"/>
</dbReference>
<dbReference type="EMBL" id="MN718199">
    <property type="protein sequence ID" value="QGZ16158.1"/>
    <property type="molecule type" value="Genomic_DNA"/>
</dbReference>
<gene>
    <name evidence="1" type="ORF">Kuja_1660</name>
</gene>
<dbReference type="SUPFAM" id="SSF52980">
    <property type="entry name" value="Restriction endonuclease-like"/>
    <property type="match status" value="1"/>
</dbReference>
<accession>A0A6B9J5V1</accession>
<dbReference type="InterPro" id="IPR011335">
    <property type="entry name" value="Restrct_endonuc-II-like"/>
</dbReference>
<name>A0A6B9J5V1_9CAUD</name>
<keyword evidence="2" id="KW-1185">Reference proteome</keyword>
<protein>
    <recommendedName>
        <fullName evidence="3">Homing endonuclease</fullName>
    </recommendedName>
</protein>
<organism evidence="1 2">
    <name type="scientific">Vibrio phage vB_VchM_Kuja</name>
    <dbReference type="NCBI Taxonomy" id="2686437"/>
    <lineage>
        <taxon>Viruses</taxon>
        <taxon>Duplodnaviria</taxon>
        <taxon>Heunggongvirae</taxon>
        <taxon>Uroviricota</taxon>
        <taxon>Caudoviricetes</taxon>
        <taxon>Pantevenvirales</taxon>
        <taxon>Ackermannviridae</taxon>
        <taxon>Kujavirus</taxon>
        <taxon>Kujavirus kuja</taxon>
    </lineage>
</organism>
<reference evidence="1 2" key="1">
    <citation type="submission" date="2019-11" db="EMBL/GenBank/DDBJ databases">
        <title>Characterization of a novel member of the family Ackermannviridae.</title>
        <authorList>
            <person name="Maina A.N."/>
            <person name="Mwaura F.B."/>
            <person name="Jumba M."/>
        </authorList>
    </citation>
    <scope>NUCLEOTIDE SEQUENCE [LARGE SCALE GENOMIC DNA]</scope>
</reference>
<dbReference type="Proteomes" id="UP000433471">
    <property type="component" value="Segment"/>
</dbReference>
<evidence type="ECO:0000313" key="2">
    <source>
        <dbReference type="Proteomes" id="UP000433471"/>
    </source>
</evidence>
<evidence type="ECO:0008006" key="3">
    <source>
        <dbReference type="Google" id="ProtNLM"/>
    </source>
</evidence>